<dbReference type="Pfam" id="PF09701">
    <property type="entry name" value="Cas_Cmr5"/>
    <property type="match status" value="1"/>
</dbReference>
<gene>
    <name evidence="7" type="ORF">SAMN06295933_1727</name>
</gene>
<dbReference type="Gene3D" id="1.10.520.30">
    <property type="entry name" value="AF1862-like domain"/>
    <property type="match status" value="1"/>
</dbReference>
<dbReference type="EMBL" id="FWZU01000002">
    <property type="protein sequence ID" value="SMF09832.1"/>
    <property type="molecule type" value="Genomic_DNA"/>
</dbReference>
<dbReference type="STRING" id="1519643.SAMN06295933_1727"/>
<reference evidence="8" key="1">
    <citation type="submission" date="2017-04" db="EMBL/GenBank/DDBJ databases">
        <authorList>
            <person name="Varghese N."/>
            <person name="Submissions S."/>
        </authorList>
    </citation>
    <scope>NUCLEOTIDE SEQUENCE [LARGE SCALE GENOMIC DNA]</scope>
    <source>
        <strain evidence="8">K3S</strain>
    </source>
</reference>
<evidence type="ECO:0000256" key="4">
    <source>
        <dbReference type="ARBA" id="ARBA00023118"/>
    </source>
</evidence>
<dbReference type="RefSeq" id="WP_085101194.1">
    <property type="nucleotide sequence ID" value="NZ_FWZU01000002.1"/>
</dbReference>
<keyword evidence="8" id="KW-1185">Reference proteome</keyword>
<dbReference type="Proteomes" id="UP000192906">
    <property type="component" value="Unassembled WGS sequence"/>
</dbReference>
<accession>A0A1X7D6J6</accession>
<keyword evidence="3" id="KW-0963">Cytoplasm</keyword>
<feature type="coiled-coil region" evidence="6">
    <location>
        <begin position="16"/>
        <end position="43"/>
    </location>
</feature>
<protein>
    <recommendedName>
        <fullName evidence="5">CRISPR type III-B/RAMP module-associated protein Cmr5</fullName>
    </recommendedName>
</protein>
<comment type="subcellular location">
    <subcellularLocation>
        <location evidence="1">Cytoplasm</location>
    </subcellularLocation>
</comment>
<dbReference type="AlphaFoldDB" id="A0A1X7D6J6"/>
<evidence type="ECO:0000256" key="1">
    <source>
        <dbReference type="ARBA" id="ARBA00004496"/>
    </source>
</evidence>
<dbReference type="SUPFAM" id="SSF158568">
    <property type="entry name" value="AF1862-like"/>
    <property type="match status" value="1"/>
</dbReference>
<proteinExistence type="inferred from homology"/>
<keyword evidence="6" id="KW-0175">Coiled coil</keyword>
<evidence type="ECO:0000256" key="2">
    <source>
        <dbReference type="ARBA" id="ARBA00006161"/>
    </source>
</evidence>
<dbReference type="InterPro" id="IPR023101">
    <property type="entry name" value="AF1862-like_dom_sf"/>
</dbReference>
<evidence type="ECO:0000256" key="6">
    <source>
        <dbReference type="SAM" id="Coils"/>
    </source>
</evidence>
<dbReference type="GO" id="GO:0051607">
    <property type="term" value="P:defense response to virus"/>
    <property type="evidence" value="ECO:0007669"/>
    <property type="project" value="UniProtKB-KW"/>
</dbReference>
<evidence type="ECO:0000256" key="5">
    <source>
        <dbReference type="ARBA" id="ARBA00030001"/>
    </source>
</evidence>
<dbReference type="OrthoDB" id="9795385at2"/>
<evidence type="ECO:0000256" key="3">
    <source>
        <dbReference type="ARBA" id="ARBA00022490"/>
    </source>
</evidence>
<dbReference type="InterPro" id="IPR010160">
    <property type="entry name" value="CRISPR-assoc_prot_Cmr5"/>
</dbReference>
<sequence length="159" mass="18072">MESRDNTLSKRAFDFINEHKATYSETEKEKAKKKEKAADIRTELEGLPAKIKINGLSQTLIFLLEKSKTDNSGNEQNDRYLIGKELVEYLASTQKKLQKSQTGKQLTDYPEEAYKICSNNLRHATAEAVAYTAWLKRMAKAIIPKKETGKAKNEVSDEN</sequence>
<keyword evidence="4" id="KW-0051">Antiviral defense</keyword>
<dbReference type="GO" id="GO:0005737">
    <property type="term" value="C:cytoplasm"/>
    <property type="evidence" value="ECO:0007669"/>
    <property type="project" value="UniProtKB-SubCell"/>
</dbReference>
<dbReference type="NCBIfam" id="TIGR01881">
    <property type="entry name" value="cas_Cmr5"/>
    <property type="match status" value="1"/>
</dbReference>
<organism evidence="7 8">
    <name type="scientific">Desulfovibrio gilichinskyi</name>
    <dbReference type="NCBI Taxonomy" id="1519643"/>
    <lineage>
        <taxon>Bacteria</taxon>
        <taxon>Pseudomonadati</taxon>
        <taxon>Thermodesulfobacteriota</taxon>
        <taxon>Desulfovibrionia</taxon>
        <taxon>Desulfovibrionales</taxon>
        <taxon>Desulfovibrionaceae</taxon>
        <taxon>Desulfovibrio</taxon>
    </lineage>
</organism>
<name>A0A1X7D6J6_9BACT</name>
<evidence type="ECO:0000313" key="7">
    <source>
        <dbReference type="EMBL" id="SMF09832.1"/>
    </source>
</evidence>
<evidence type="ECO:0000313" key="8">
    <source>
        <dbReference type="Proteomes" id="UP000192906"/>
    </source>
</evidence>
<comment type="similarity">
    <text evidence="2">Belongs to the CRISPR system Cmr5 family.</text>
</comment>